<dbReference type="PIRSF" id="PIRSF017082">
    <property type="entry name" value="YflP"/>
    <property type="match status" value="1"/>
</dbReference>
<protein>
    <submittedName>
        <fullName evidence="2">Tripartite tricarboxylate transporter substrate binding protein</fullName>
    </submittedName>
</protein>
<dbReference type="InterPro" id="IPR005064">
    <property type="entry name" value="BUG"/>
</dbReference>
<dbReference type="Gene3D" id="3.40.190.10">
    <property type="entry name" value="Periplasmic binding protein-like II"/>
    <property type="match status" value="1"/>
</dbReference>
<gene>
    <name evidence="2" type="ORF">G3A50_10385</name>
</gene>
<dbReference type="InterPro" id="IPR042100">
    <property type="entry name" value="Bug_dom1"/>
</dbReference>
<dbReference type="AlphaFoldDB" id="A0A6P1YMZ8"/>
<dbReference type="Gene3D" id="3.40.190.150">
    <property type="entry name" value="Bordetella uptake gene, domain 1"/>
    <property type="match status" value="1"/>
</dbReference>
<name>A0A6P1YMZ8_9HYPH</name>
<evidence type="ECO:0000313" key="3">
    <source>
        <dbReference type="Proteomes" id="UP000464751"/>
    </source>
</evidence>
<proteinExistence type="inferred from homology"/>
<evidence type="ECO:0000313" key="2">
    <source>
        <dbReference type="EMBL" id="QIB34076.1"/>
    </source>
</evidence>
<sequence>MDRRQFTAALAATLAGSGEARSAPPPTRDPLTLFVPSALGGGWDRIARAMQVSLIDAGIASDVEVINQTDGVAAGIVEFSTRYRGRRDALLIGGLGMIGAAMLAREPTGLSQLTPISRLTNEYMVLAVSGDSEIDSLRAFLAWMRRDPDAVVIAGGNRGGVDHLFTGLIARAAGISGSRLRFRPFVGGIGAIDEVVTHNADAVVGRLSDMRNEIEIGRLRALAISSPQRPPGTAIPTCIEQGTSLQILNWSGGFAPPGLDEVDHQHQQALMDRMLASVAWRTALFQYNWESDVMAGAPFRRFLQTEIIRVRGLLASLDLS</sequence>
<organism evidence="2 3">
    <name type="scientific">Ancylobacter pratisalsi</name>
    <dbReference type="NCBI Taxonomy" id="1745854"/>
    <lineage>
        <taxon>Bacteria</taxon>
        <taxon>Pseudomonadati</taxon>
        <taxon>Pseudomonadota</taxon>
        <taxon>Alphaproteobacteria</taxon>
        <taxon>Hyphomicrobiales</taxon>
        <taxon>Xanthobacteraceae</taxon>
        <taxon>Ancylobacter</taxon>
    </lineage>
</organism>
<comment type="similarity">
    <text evidence="1">Belongs to the UPF0065 (bug) family.</text>
</comment>
<accession>A0A6P1YMZ8</accession>
<dbReference type="PANTHER" id="PTHR42928">
    <property type="entry name" value="TRICARBOXYLATE-BINDING PROTEIN"/>
    <property type="match status" value="1"/>
</dbReference>
<dbReference type="EMBL" id="CP048630">
    <property type="protein sequence ID" value="QIB34076.1"/>
    <property type="molecule type" value="Genomic_DNA"/>
</dbReference>
<dbReference type="Pfam" id="PF03401">
    <property type="entry name" value="TctC"/>
    <property type="match status" value="1"/>
</dbReference>
<dbReference type="PANTHER" id="PTHR42928:SF3">
    <property type="entry name" value="UPF0065 PROTEIN YFLP"/>
    <property type="match status" value="1"/>
</dbReference>
<dbReference type="RefSeq" id="WP_163075221.1">
    <property type="nucleotide sequence ID" value="NZ_CP048630.1"/>
</dbReference>
<evidence type="ECO:0000256" key="1">
    <source>
        <dbReference type="ARBA" id="ARBA00006987"/>
    </source>
</evidence>
<keyword evidence="3" id="KW-1185">Reference proteome</keyword>
<dbReference type="KEGG" id="apra:G3A50_10385"/>
<reference evidence="2 3" key="1">
    <citation type="submission" date="2020-02" db="EMBL/GenBank/DDBJ databases">
        <authorList>
            <person name="Li G."/>
        </authorList>
    </citation>
    <scope>NUCLEOTIDE SEQUENCE [LARGE SCALE GENOMIC DNA]</scope>
    <source>
        <strain evidence="2 3">DSM 102029</strain>
    </source>
</reference>
<dbReference type="Proteomes" id="UP000464751">
    <property type="component" value="Chromosome"/>
</dbReference>